<protein>
    <submittedName>
        <fullName evidence="5">U2 small nuclear ribonucleoprotein B</fullName>
    </submittedName>
</protein>
<feature type="domain" description="RRM" evidence="4">
    <location>
        <begin position="117"/>
        <end position="190"/>
    </location>
</feature>
<dbReference type="InterPro" id="IPR035979">
    <property type="entry name" value="RBD_domain_sf"/>
</dbReference>
<dbReference type="PANTHER" id="PTHR10501">
    <property type="entry name" value="U1 SMALL NUCLEAR RIBONUCLEOPROTEIN A/U2 SMALL NUCLEAR RIBONUCLEOPROTEIN B"/>
    <property type="match status" value="1"/>
</dbReference>
<dbReference type="GO" id="GO:1990904">
    <property type="term" value="C:ribonucleoprotein complex"/>
    <property type="evidence" value="ECO:0007669"/>
    <property type="project" value="UniProtKB-KW"/>
</dbReference>
<dbReference type="EMBL" id="JANBUW010000004">
    <property type="protein sequence ID" value="KAJ2852301.1"/>
    <property type="molecule type" value="Genomic_DNA"/>
</dbReference>
<dbReference type="OrthoDB" id="277802at2759"/>
<feature type="domain" description="RRM" evidence="4">
    <location>
        <begin position="1"/>
        <end position="39"/>
    </location>
</feature>
<name>A0A9W8IB97_9FUNG</name>
<dbReference type="GO" id="GO:0003723">
    <property type="term" value="F:RNA binding"/>
    <property type="evidence" value="ECO:0007669"/>
    <property type="project" value="UniProtKB-UniRule"/>
</dbReference>
<dbReference type="InterPro" id="IPR012677">
    <property type="entry name" value="Nucleotide-bd_a/b_plait_sf"/>
</dbReference>
<evidence type="ECO:0000256" key="2">
    <source>
        <dbReference type="PROSITE-ProRule" id="PRU00176"/>
    </source>
</evidence>
<evidence type="ECO:0000256" key="3">
    <source>
        <dbReference type="SAM" id="MobiDB-lite"/>
    </source>
</evidence>
<keyword evidence="5" id="KW-0687">Ribonucleoprotein</keyword>
<keyword evidence="1 2" id="KW-0694">RNA-binding</keyword>
<evidence type="ECO:0000313" key="5">
    <source>
        <dbReference type="EMBL" id="KAJ2852301.1"/>
    </source>
</evidence>
<reference evidence="5" key="1">
    <citation type="submission" date="2022-07" db="EMBL/GenBank/DDBJ databases">
        <title>Phylogenomic reconstructions and comparative analyses of Kickxellomycotina fungi.</title>
        <authorList>
            <person name="Reynolds N.K."/>
            <person name="Stajich J.E."/>
            <person name="Barry K."/>
            <person name="Grigoriev I.V."/>
            <person name="Crous P."/>
            <person name="Smith M.E."/>
        </authorList>
    </citation>
    <scope>NUCLEOTIDE SEQUENCE</scope>
    <source>
        <strain evidence="5">NRRL 1566</strain>
    </source>
</reference>
<dbReference type="FunFam" id="3.30.70.330:FF:000029">
    <property type="entry name" value="U2 small nuclear ribonucleoprotein B"/>
    <property type="match status" value="1"/>
</dbReference>
<dbReference type="AlphaFoldDB" id="A0A9W8IB97"/>
<evidence type="ECO:0000313" key="6">
    <source>
        <dbReference type="Proteomes" id="UP001139887"/>
    </source>
</evidence>
<dbReference type="InterPro" id="IPR000504">
    <property type="entry name" value="RRM_dom"/>
</dbReference>
<feature type="compositionally biased region" description="Acidic residues" evidence="3">
    <location>
        <begin position="94"/>
        <end position="103"/>
    </location>
</feature>
<dbReference type="Gene3D" id="3.30.70.330">
    <property type="match status" value="2"/>
</dbReference>
<feature type="region of interest" description="Disordered" evidence="3">
    <location>
        <begin position="79"/>
        <end position="116"/>
    </location>
</feature>
<dbReference type="PROSITE" id="PS50102">
    <property type="entry name" value="RRM"/>
    <property type="match status" value="2"/>
</dbReference>
<dbReference type="Pfam" id="PF00076">
    <property type="entry name" value="RRM_1"/>
    <property type="match status" value="2"/>
</dbReference>
<dbReference type="CDD" id="cd12247">
    <property type="entry name" value="RRM2_U1A_like"/>
    <property type="match status" value="1"/>
</dbReference>
<evidence type="ECO:0000256" key="1">
    <source>
        <dbReference type="ARBA" id="ARBA00022884"/>
    </source>
</evidence>
<dbReference type="SMART" id="SM00360">
    <property type="entry name" value="RRM"/>
    <property type="match status" value="1"/>
</dbReference>
<proteinExistence type="predicted"/>
<keyword evidence="6" id="KW-1185">Reference proteome</keyword>
<comment type="caution">
    <text evidence="5">The sequence shown here is derived from an EMBL/GenBank/DDBJ whole genome shotgun (WGS) entry which is preliminary data.</text>
</comment>
<dbReference type="SUPFAM" id="SSF54928">
    <property type="entry name" value="RNA-binding domain, RBD"/>
    <property type="match status" value="2"/>
</dbReference>
<evidence type="ECO:0000259" key="4">
    <source>
        <dbReference type="PROSITE" id="PS50102"/>
    </source>
</evidence>
<dbReference type="Proteomes" id="UP001139887">
    <property type="component" value="Unassembled WGS sequence"/>
</dbReference>
<gene>
    <name evidence="5" type="primary">SNRPB2</name>
    <name evidence="5" type="ORF">IWW36_000444</name>
</gene>
<sequence length="190" mass="21323">MRGQAFVVFSDITAATAALRQLNGRQIFGKPMQIEYALSKSNKVAQLDGTFRFDQPHQQMSARKRKELLGIASNKRPISDIEDQQAAKRREVEQDMDESDDEVGPQLPTSDHARPNATLFVSNFPKSVSQEMLTELFQQYDGFKELRFVEGKTSVAFVDYLSAEAAAAACDVLNGFKISPRRAIKVEFSR</sequence>
<accession>A0A9W8IB97</accession>
<organism evidence="5 6">
    <name type="scientific">Coemansia brasiliensis</name>
    <dbReference type="NCBI Taxonomy" id="2650707"/>
    <lineage>
        <taxon>Eukaryota</taxon>
        <taxon>Fungi</taxon>
        <taxon>Fungi incertae sedis</taxon>
        <taxon>Zoopagomycota</taxon>
        <taxon>Kickxellomycotina</taxon>
        <taxon>Kickxellomycetes</taxon>
        <taxon>Kickxellales</taxon>
        <taxon>Kickxellaceae</taxon>
        <taxon>Coemansia</taxon>
    </lineage>
</organism>